<comment type="caution">
    <text evidence="1">The sequence shown here is derived from an EMBL/GenBank/DDBJ whole genome shotgun (WGS) entry which is preliminary data.</text>
</comment>
<dbReference type="AlphaFoldDB" id="A0A4Z1HL99"/>
<reference evidence="1 2" key="1">
    <citation type="submission" date="2017-12" db="EMBL/GenBank/DDBJ databases">
        <title>Comparative genomics of Botrytis spp.</title>
        <authorList>
            <person name="Valero-Jimenez C.A."/>
            <person name="Tapia P."/>
            <person name="Veloso J."/>
            <person name="Silva-Moreno E."/>
            <person name="Staats M."/>
            <person name="Valdes J.H."/>
            <person name="Van Kan J.A.L."/>
        </authorList>
    </citation>
    <scope>NUCLEOTIDE SEQUENCE [LARGE SCALE GENOMIC DNA]</scope>
    <source>
        <strain evidence="1 2">MUCL11595</strain>
    </source>
</reference>
<dbReference type="OrthoDB" id="3549111at2759"/>
<evidence type="ECO:0000313" key="2">
    <source>
        <dbReference type="Proteomes" id="UP000297527"/>
    </source>
</evidence>
<organism evidence="1 2">
    <name type="scientific">Botryotinia convoluta</name>
    <dbReference type="NCBI Taxonomy" id="54673"/>
    <lineage>
        <taxon>Eukaryota</taxon>
        <taxon>Fungi</taxon>
        <taxon>Dikarya</taxon>
        <taxon>Ascomycota</taxon>
        <taxon>Pezizomycotina</taxon>
        <taxon>Leotiomycetes</taxon>
        <taxon>Helotiales</taxon>
        <taxon>Sclerotiniaceae</taxon>
        <taxon>Botryotinia</taxon>
    </lineage>
</organism>
<proteinExistence type="predicted"/>
<name>A0A4Z1HL99_9HELO</name>
<evidence type="ECO:0000313" key="1">
    <source>
        <dbReference type="EMBL" id="TGO45727.1"/>
    </source>
</evidence>
<accession>A0A4Z1HL99</accession>
<gene>
    <name evidence="1" type="ORF">BCON_0370g00060</name>
</gene>
<sequence>MYHAPIPKHAHIRHLARQDASRGSQSLYPHLFKRGLINQFTLASQSPPLPDDMATDKDAIIKPNISACSVPDALRDDQTVNLSDASTSAEVDPDAQTNHPDSMQAPIKKLASNTAITDQPGNLFDASTTAEYDADAESDESEITCVDLDEVASILWPEGQGFWVHDFALARQFEEEKRIADMTGGGEECFAADYIEKEGEDDVSEGMKAWIDFRFSGGRKEDRKKDCEEELAKEGGVRRLSDI</sequence>
<dbReference type="Proteomes" id="UP000297527">
    <property type="component" value="Unassembled WGS sequence"/>
</dbReference>
<keyword evidence="2" id="KW-1185">Reference proteome</keyword>
<protein>
    <submittedName>
        <fullName evidence="1">Uncharacterized protein</fullName>
    </submittedName>
</protein>
<dbReference type="EMBL" id="PQXN01000368">
    <property type="protein sequence ID" value="TGO45727.1"/>
    <property type="molecule type" value="Genomic_DNA"/>
</dbReference>